<dbReference type="GO" id="GO:0005524">
    <property type="term" value="F:ATP binding"/>
    <property type="evidence" value="ECO:0007669"/>
    <property type="project" value="UniProtKB-KW"/>
</dbReference>
<evidence type="ECO:0000256" key="6">
    <source>
        <dbReference type="RuleBase" id="RU368009"/>
    </source>
</evidence>
<dbReference type="InterPro" id="IPR000011">
    <property type="entry name" value="UBQ/SUMO-activ_enz_E1-like"/>
</dbReference>
<comment type="pathway">
    <text evidence="6">Protein modification; protein neddylation.</text>
</comment>
<dbReference type="STRING" id="5722.A2E8P8"/>
<accession>A2E8P8</accession>
<dbReference type="Pfam" id="PF00899">
    <property type="entry name" value="ThiF"/>
    <property type="match status" value="2"/>
</dbReference>
<dbReference type="Gene3D" id="3.40.50.12550">
    <property type="entry name" value="Ubiquitin-activating enzyme E1, inactive adenylation domain, subdomain 2"/>
    <property type="match status" value="1"/>
</dbReference>
<evidence type="ECO:0000256" key="2">
    <source>
        <dbReference type="ARBA" id="ARBA00022598"/>
    </source>
</evidence>
<keyword evidence="4 6" id="KW-0833">Ubl conjugation pathway</keyword>
<dbReference type="RefSeq" id="XP_001323210.1">
    <property type="nucleotide sequence ID" value="XM_001323175.1"/>
</dbReference>
<comment type="function">
    <text evidence="6">Catalytic subunit of the dimeric E1 enzyme, which activates NEDD8.</text>
</comment>
<feature type="domain" description="THIF-type NAD/FAD binding fold" evidence="7">
    <location>
        <begin position="364"/>
        <end position="726"/>
    </location>
</feature>
<dbReference type="Proteomes" id="UP000001542">
    <property type="component" value="Unassembled WGS sequence"/>
</dbReference>
<dbReference type="FunFam" id="3.50.50.80:FF:000002">
    <property type="entry name" value="SUMO-activating enzyme subunit 2"/>
    <property type="match status" value="1"/>
</dbReference>
<dbReference type="InterPro" id="IPR045886">
    <property type="entry name" value="ThiF/MoeB/HesA"/>
</dbReference>
<protein>
    <recommendedName>
        <fullName evidence="6">NEDD8-activating enzyme E1 catalytic subunit</fullName>
        <ecNumber evidence="6">6.2.1.64</ecNumber>
    </recommendedName>
</protein>
<evidence type="ECO:0000256" key="1">
    <source>
        <dbReference type="ARBA" id="ARBA00004906"/>
    </source>
</evidence>
<keyword evidence="10" id="KW-1185">Reference proteome</keyword>
<keyword evidence="2 6" id="KW-0436">Ligase</keyword>
<gene>
    <name evidence="9" type="ORF">TVAG_446890</name>
</gene>
<evidence type="ECO:0000256" key="3">
    <source>
        <dbReference type="ARBA" id="ARBA00022741"/>
    </source>
</evidence>
<dbReference type="InterPro" id="IPR042063">
    <property type="entry name" value="Ubi_acti_E1_SCCH"/>
</dbReference>
<keyword evidence="5 6" id="KW-0067">ATP-binding</keyword>
<dbReference type="KEGG" id="tva:4768925"/>
<dbReference type="InParanoid" id="A2E8P8"/>
<sequence>MENRFNRNILSYGLETFKNIQDGMILVSGMNVIGTETVVNLILSGCNCVGIYDNDIISPSDVSSNFYLTNEDLGKPKCEILKSKLNYLNPNCEIIIETSLDTSVLTKYMLLVQTKPLFHDEITKLNQKCRENHIGFIYSDSYSYLSCIFIDFGDDFTVQNKDGRVPFSYKISKITKSNPGIVEFAAPKDSIIPKSFHGYFSHVQSVPELNEIESVEFTKISGRKYNIIDTTKFSNFDETKDNGFITQIKEKSKLIFKSYDESLETVPQMIVNNERHKWVRNFFLNRQKSQPILLYDQAIGTLIGGLCANEAIKYLTHTYMPIKNQWFVFCLENLFESKSYEEACEKFKEMNPEFIEYDFLKPKTLDFSKEKLLICGIGAVGCTLSKIASTYNPALMSLVDRDDIEISNLNRQLLFSDKDIKKNKAETAKEKLLEYRSNLNINTYPIYITEKTKLKFFSDHTTAFGLVDSFSARGLIAGNAALASIPFFTGGLSPGQGDFECKIPNVTNQYIIRSEPQTTKTCTLRSFPYKKEHCIEWATEFLIKVINSSGYKTIDECIDYAKNKFRSKFYIYWQNNIILHPKDEIRNGEPYWSGTRIFPKTIKYDKTNELHKKFIISLTKLLAAASNIPLPTDEDLMAKINDISIIYPTDEEISNHKKELKEVSKEKPKRTHMFDEYNKDQVDLLMSSSNLRSLIFNLPEITESDCIKFAGKIVPVVSTINSIVSSNIWLIYMDYLANPDFGYTGTFYSENCSIRYAKQTRLNNPRKFGNTERLFYGWEYFRFDSKTKLGEVLQNLKEQLKCGIDSWATRTGTLPLDKPDLTFEDVIHPDTDYAIVEPLPEGDFDCPSILVTFE</sequence>
<feature type="domain" description="Ubiquitin-activating enzyme SCCH" evidence="8">
    <location>
        <begin position="539"/>
        <end position="684"/>
    </location>
</feature>
<dbReference type="Gene3D" id="3.50.50.80">
    <property type="entry name" value="Ubiquitin-activating enzyme E1, inactive adenylation domain, subdomain 1"/>
    <property type="match status" value="2"/>
</dbReference>
<dbReference type="Gene3D" id="2.40.30.180">
    <property type="entry name" value="Ubiquitin-activating enzyme E1, FCCH domain"/>
    <property type="match status" value="1"/>
</dbReference>
<dbReference type="SUPFAM" id="SSF69572">
    <property type="entry name" value="Activating enzymes of the ubiquitin-like proteins"/>
    <property type="match status" value="2"/>
</dbReference>
<organism evidence="9 10">
    <name type="scientific">Trichomonas vaginalis (strain ATCC PRA-98 / G3)</name>
    <dbReference type="NCBI Taxonomy" id="412133"/>
    <lineage>
        <taxon>Eukaryota</taxon>
        <taxon>Metamonada</taxon>
        <taxon>Parabasalia</taxon>
        <taxon>Trichomonadida</taxon>
        <taxon>Trichomonadidae</taxon>
        <taxon>Trichomonas</taxon>
    </lineage>
</organism>
<feature type="domain" description="THIF-type NAD/FAD binding fold" evidence="7">
    <location>
        <begin position="6"/>
        <end position="323"/>
    </location>
</feature>
<dbReference type="GO" id="GO:0016567">
    <property type="term" value="P:protein ubiquitination"/>
    <property type="evidence" value="ECO:0007669"/>
    <property type="project" value="UniProtKB-UniPathway"/>
</dbReference>
<dbReference type="EMBL" id="DS113328">
    <property type="protein sequence ID" value="EAY10987.1"/>
    <property type="molecule type" value="Genomic_DNA"/>
</dbReference>
<dbReference type="InterPro" id="IPR042449">
    <property type="entry name" value="Ub-E1_IAD_1"/>
</dbReference>
<dbReference type="eggNOG" id="KOG2012">
    <property type="taxonomic scope" value="Eukaryota"/>
</dbReference>
<reference evidence="9" key="1">
    <citation type="submission" date="2006-10" db="EMBL/GenBank/DDBJ databases">
        <authorList>
            <person name="Amadeo P."/>
            <person name="Zhao Q."/>
            <person name="Wortman J."/>
            <person name="Fraser-Liggett C."/>
            <person name="Carlton J."/>
        </authorList>
    </citation>
    <scope>NUCLEOTIDE SEQUENCE</scope>
    <source>
        <strain evidence="9">G3</strain>
    </source>
</reference>
<dbReference type="GO" id="GO:0045116">
    <property type="term" value="P:protein neddylation"/>
    <property type="evidence" value="ECO:0000318"/>
    <property type="project" value="GO_Central"/>
</dbReference>
<evidence type="ECO:0000256" key="4">
    <source>
        <dbReference type="ARBA" id="ARBA00022786"/>
    </source>
</evidence>
<dbReference type="Gene3D" id="1.10.10.2660">
    <property type="entry name" value="Ubiquitin-activating enzyme E1, SCCH domain"/>
    <property type="match status" value="2"/>
</dbReference>
<dbReference type="PANTHER" id="PTHR10953:SF6">
    <property type="entry name" value="NEDD8-ACTIVATING ENZYME E1 CATALYTIC SUBUNIT"/>
    <property type="match status" value="1"/>
</dbReference>
<dbReference type="PANTHER" id="PTHR10953">
    <property type="entry name" value="UBIQUITIN-ACTIVATING ENZYME E1"/>
    <property type="match status" value="1"/>
</dbReference>
<evidence type="ECO:0000256" key="5">
    <source>
        <dbReference type="ARBA" id="ARBA00022840"/>
    </source>
</evidence>
<evidence type="ECO:0000313" key="10">
    <source>
        <dbReference type="Proteomes" id="UP000001542"/>
    </source>
</evidence>
<dbReference type="InterPro" id="IPR000594">
    <property type="entry name" value="ThiF_NAD_FAD-bd"/>
</dbReference>
<reference evidence="9" key="2">
    <citation type="journal article" date="2007" name="Science">
        <title>Draft genome sequence of the sexually transmitted pathogen Trichomonas vaginalis.</title>
        <authorList>
            <person name="Carlton J.M."/>
            <person name="Hirt R.P."/>
            <person name="Silva J.C."/>
            <person name="Delcher A.L."/>
            <person name="Schatz M."/>
            <person name="Zhao Q."/>
            <person name="Wortman J.R."/>
            <person name="Bidwell S.L."/>
            <person name="Alsmark U.C.M."/>
            <person name="Besteiro S."/>
            <person name="Sicheritz-Ponten T."/>
            <person name="Noel C.J."/>
            <person name="Dacks J.B."/>
            <person name="Foster P.G."/>
            <person name="Simillion C."/>
            <person name="Van de Peer Y."/>
            <person name="Miranda-Saavedra D."/>
            <person name="Barton G.J."/>
            <person name="Westrop G.D."/>
            <person name="Mueller S."/>
            <person name="Dessi D."/>
            <person name="Fiori P.L."/>
            <person name="Ren Q."/>
            <person name="Paulsen I."/>
            <person name="Zhang H."/>
            <person name="Bastida-Corcuera F.D."/>
            <person name="Simoes-Barbosa A."/>
            <person name="Brown M.T."/>
            <person name="Hayes R.D."/>
            <person name="Mukherjee M."/>
            <person name="Okumura C.Y."/>
            <person name="Schneider R."/>
            <person name="Smith A.J."/>
            <person name="Vanacova S."/>
            <person name="Villalvazo M."/>
            <person name="Haas B.J."/>
            <person name="Pertea M."/>
            <person name="Feldblyum T.V."/>
            <person name="Utterback T.R."/>
            <person name="Shu C.L."/>
            <person name="Osoegawa K."/>
            <person name="de Jong P.J."/>
            <person name="Hrdy I."/>
            <person name="Horvathova L."/>
            <person name="Zubacova Z."/>
            <person name="Dolezal P."/>
            <person name="Malik S.B."/>
            <person name="Logsdon J.M. Jr."/>
            <person name="Henze K."/>
            <person name="Gupta A."/>
            <person name="Wang C.C."/>
            <person name="Dunne R.L."/>
            <person name="Upcroft J.A."/>
            <person name="Upcroft P."/>
            <person name="White O."/>
            <person name="Salzberg S.L."/>
            <person name="Tang P."/>
            <person name="Chiu C.-H."/>
            <person name="Lee Y.-S."/>
            <person name="Embley T.M."/>
            <person name="Coombs G.H."/>
            <person name="Mottram J.C."/>
            <person name="Tachezy J."/>
            <person name="Fraser-Liggett C.M."/>
            <person name="Johnson P.J."/>
        </authorList>
    </citation>
    <scope>NUCLEOTIDE SEQUENCE [LARGE SCALE GENOMIC DNA]</scope>
    <source>
        <strain evidence="9">G3</strain>
    </source>
</reference>
<proteinExistence type="inferred from homology"/>
<dbReference type="AlphaFoldDB" id="A2E8P8"/>
<evidence type="ECO:0000313" key="9">
    <source>
        <dbReference type="EMBL" id="EAY10987.1"/>
    </source>
</evidence>
<evidence type="ECO:0000259" key="8">
    <source>
        <dbReference type="Pfam" id="PF10585"/>
    </source>
</evidence>
<dbReference type="InterPro" id="IPR035985">
    <property type="entry name" value="Ubiquitin-activating_enz"/>
</dbReference>
<name>A2E8P8_TRIV3</name>
<dbReference type="SMR" id="A2E8P8"/>
<dbReference type="GO" id="GO:0019781">
    <property type="term" value="F:NEDD8 activating enzyme activity"/>
    <property type="evidence" value="ECO:0000318"/>
    <property type="project" value="GO_Central"/>
</dbReference>
<dbReference type="PRINTS" id="PR01849">
    <property type="entry name" value="UBIQUITINACT"/>
</dbReference>
<dbReference type="UniPathway" id="UPA00143"/>
<dbReference type="EC" id="6.2.1.64" evidence="6"/>
<dbReference type="GO" id="GO:0005737">
    <property type="term" value="C:cytoplasm"/>
    <property type="evidence" value="ECO:0000318"/>
    <property type="project" value="GO_Central"/>
</dbReference>
<dbReference type="OMA" id="CIEWATE"/>
<comment type="similarity">
    <text evidence="6">Belongs to the ubiquitin-activating E1 family. UBA3 subfamily.</text>
</comment>
<dbReference type="InterPro" id="IPR042302">
    <property type="entry name" value="E1_FCCH_sf"/>
</dbReference>
<dbReference type="InterPro" id="IPR019572">
    <property type="entry name" value="UBA_E1_SCCH"/>
</dbReference>
<dbReference type="Pfam" id="PF10585">
    <property type="entry name" value="UBA_E1_SCCH"/>
    <property type="match status" value="1"/>
</dbReference>
<dbReference type="OrthoDB" id="10261062at2759"/>
<evidence type="ECO:0000259" key="7">
    <source>
        <dbReference type="Pfam" id="PF00899"/>
    </source>
</evidence>
<dbReference type="GO" id="GO:0005634">
    <property type="term" value="C:nucleus"/>
    <property type="evidence" value="ECO:0000318"/>
    <property type="project" value="GO_Central"/>
</dbReference>
<keyword evidence="3 6" id="KW-0547">Nucleotide-binding</keyword>
<dbReference type="VEuPathDB" id="TrichDB:TVAGG3_0343590"/>
<comment type="catalytic activity">
    <reaction evidence="6">
        <text>ATP + [NEDD8 protein] + [E1 NEDD8-activating enzyme]-L-cysteine = AMP + diphosphate + [E1 NEDD8-activating enzyme]-S-[NEDD8 protein]-yl-L-cysteine.</text>
        <dbReference type="EC" id="6.2.1.64"/>
    </reaction>
</comment>
<dbReference type="VEuPathDB" id="TrichDB:TVAG_446890"/>
<comment type="pathway">
    <text evidence="1">Protein modification; protein ubiquitination.</text>
</comment>